<protein>
    <recommendedName>
        <fullName evidence="4">Haemolysin XhlA</fullName>
    </recommendedName>
</protein>
<name>A0A1I0YDC8_SELRU</name>
<evidence type="ECO:0000313" key="3">
    <source>
        <dbReference type="Proteomes" id="UP000183843"/>
    </source>
</evidence>
<evidence type="ECO:0008006" key="4">
    <source>
        <dbReference type="Google" id="ProtNLM"/>
    </source>
</evidence>
<keyword evidence="1" id="KW-1133">Transmembrane helix</keyword>
<dbReference type="EMBL" id="FOJX01000011">
    <property type="protein sequence ID" value="SFB10797.1"/>
    <property type="molecule type" value="Genomic_DNA"/>
</dbReference>
<reference evidence="2 3" key="1">
    <citation type="submission" date="2016-10" db="EMBL/GenBank/DDBJ databases">
        <authorList>
            <person name="de Groot N.N."/>
        </authorList>
    </citation>
    <scope>NUCLEOTIDE SEQUENCE [LARGE SCALE GENOMIC DNA]</scope>
    <source>
        <strain evidence="2 3">L14</strain>
    </source>
</reference>
<gene>
    <name evidence="2" type="ORF">SAMN05216587_11199</name>
</gene>
<keyword evidence="1" id="KW-0812">Transmembrane</keyword>
<evidence type="ECO:0000256" key="1">
    <source>
        <dbReference type="SAM" id="Phobius"/>
    </source>
</evidence>
<sequence length="80" mass="9085">MTDDQLIKIYDKVTVISERTTRIETMLNTQIAESARLGKLLENHEERISALEERSAQFFGVREFIAWAIAVGLGIMGVMK</sequence>
<dbReference type="Proteomes" id="UP000183843">
    <property type="component" value="Unassembled WGS sequence"/>
</dbReference>
<keyword evidence="1" id="KW-0472">Membrane</keyword>
<feature type="transmembrane region" description="Helical" evidence="1">
    <location>
        <begin position="59"/>
        <end position="79"/>
    </location>
</feature>
<dbReference type="AlphaFoldDB" id="A0A1I0YDC8"/>
<evidence type="ECO:0000313" key="2">
    <source>
        <dbReference type="EMBL" id="SFB10797.1"/>
    </source>
</evidence>
<organism evidence="2 3">
    <name type="scientific">Selenomonas ruminantium</name>
    <dbReference type="NCBI Taxonomy" id="971"/>
    <lineage>
        <taxon>Bacteria</taxon>
        <taxon>Bacillati</taxon>
        <taxon>Bacillota</taxon>
        <taxon>Negativicutes</taxon>
        <taxon>Selenomonadales</taxon>
        <taxon>Selenomonadaceae</taxon>
        <taxon>Selenomonas</taxon>
    </lineage>
</organism>
<proteinExistence type="predicted"/>
<accession>A0A1I0YDC8</accession>
<dbReference type="RefSeq" id="WP_074816841.1">
    <property type="nucleotide sequence ID" value="NZ_FOJX01000011.1"/>
</dbReference>